<reference evidence="2 3" key="1">
    <citation type="submission" date="2019-04" db="EMBL/GenBank/DDBJ databases">
        <authorList>
            <person name="Park S."/>
            <person name="Yoon J.-H."/>
        </authorList>
    </citation>
    <scope>NUCLEOTIDE SEQUENCE [LARGE SCALE GENOMIC DNA]</scope>
    <source>
        <strain evidence="2 3">HJM-18</strain>
    </source>
</reference>
<sequence length="564" mass="60047">MHPPLKSLIILATVGLPGVAMAAPNGDFTDVNPLNEDTNFAAVDIGGDTGIGYLPSWTFLRDLTIATRDSSATVSVAGSAITDAPDPVSGTGVFSFEEITDDYNANRLEQCVAIDENLDIKFSYQVFTNRGSVNNSLRLQLNTNFYSDLETCNRDMQANSTANRLTDAEFDVNRRFHFGDGGVLQNEWALVEEANRETTGPMVHPAEQISDGAKAVRLSLRPFSFNADSDPDDVRIWLDDIRVEQDGRNLLVNHDFSDPDLMDGEFVTADASGWQLALAPRNGVVPLASAGDLPFALSGENGVYFKRLTGEYDDTSLVQCISRADIPSGVLQPSANVTSDEPAAGLTAAIRAEFFTDGACTNADTLEDLAGELEITGDARQWQFLGTTGDIAADSIAGSGSMRLTLSVRDRTGGSDGPDAALARTVFMDDVQLSALTLARPTFSPSGDQSFLETLTVTVDGRPGTTLYITTDGSDPDTSSMAYQPGETIVLTETTELRAIASDGQATSEVQSALYTRLNRSDLGSESSGSSFGCSLGGAKDPVLPLLVLLALVGLARSKWRANA</sequence>
<accession>A0A4Z1C9A5</accession>
<dbReference type="NCBIfam" id="NF033191">
    <property type="entry name" value="JDVT-CTERM"/>
    <property type="match status" value="1"/>
</dbReference>
<feature type="chain" id="PRO_5021455963" evidence="1">
    <location>
        <begin position="23"/>
        <end position="564"/>
    </location>
</feature>
<gene>
    <name evidence="2" type="ORF">E5Q11_07915</name>
</gene>
<evidence type="ECO:0000313" key="2">
    <source>
        <dbReference type="EMBL" id="TGN40203.1"/>
    </source>
</evidence>
<dbReference type="AlphaFoldDB" id="A0A4Z1C9A5"/>
<keyword evidence="3" id="KW-1185">Reference proteome</keyword>
<dbReference type="RefSeq" id="WP_135802864.1">
    <property type="nucleotide sequence ID" value="NZ_SRPF01000002.1"/>
</dbReference>
<protein>
    <submittedName>
        <fullName evidence="2">Uncharacterized protein</fullName>
    </submittedName>
</protein>
<dbReference type="EMBL" id="SRPF01000002">
    <property type="protein sequence ID" value="TGN40203.1"/>
    <property type="molecule type" value="Genomic_DNA"/>
</dbReference>
<organism evidence="2 3">
    <name type="scientific">Marinobacter confluentis</name>
    <dbReference type="NCBI Taxonomy" id="1697557"/>
    <lineage>
        <taxon>Bacteria</taxon>
        <taxon>Pseudomonadati</taxon>
        <taxon>Pseudomonadota</taxon>
        <taxon>Gammaproteobacteria</taxon>
        <taxon>Pseudomonadales</taxon>
        <taxon>Marinobacteraceae</taxon>
        <taxon>Marinobacter</taxon>
    </lineage>
</organism>
<dbReference type="Pfam" id="PF13287">
    <property type="entry name" value="Fn3_assoc"/>
    <property type="match status" value="1"/>
</dbReference>
<evidence type="ECO:0000313" key="3">
    <source>
        <dbReference type="Proteomes" id="UP000298325"/>
    </source>
</evidence>
<dbReference type="InterPro" id="IPR026876">
    <property type="entry name" value="Fn3_assoc_repeat"/>
</dbReference>
<comment type="caution">
    <text evidence="2">The sequence shown here is derived from an EMBL/GenBank/DDBJ whole genome shotgun (WGS) entry which is preliminary data.</text>
</comment>
<proteinExistence type="predicted"/>
<name>A0A4Z1C9A5_9GAMM</name>
<dbReference type="Proteomes" id="UP000298325">
    <property type="component" value="Unassembled WGS sequence"/>
</dbReference>
<keyword evidence="1" id="KW-0732">Signal</keyword>
<feature type="signal peptide" evidence="1">
    <location>
        <begin position="1"/>
        <end position="22"/>
    </location>
</feature>
<dbReference type="OrthoDB" id="9801679at2"/>
<evidence type="ECO:0000256" key="1">
    <source>
        <dbReference type="SAM" id="SignalP"/>
    </source>
</evidence>